<dbReference type="EMBL" id="JACOQE010000005">
    <property type="protein sequence ID" value="MBC5740842.1"/>
    <property type="molecule type" value="Genomic_DNA"/>
</dbReference>
<organism evidence="3 4">
    <name type="scientific">Blautia intestinalis</name>
    <dbReference type="NCBI Taxonomy" id="2763028"/>
    <lineage>
        <taxon>Bacteria</taxon>
        <taxon>Bacillati</taxon>
        <taxon>Bacillota</taxon>
        <taxon>Clostridia</taxon>
        <taxon>Lachnospirales</taxon>
        <taxon>Lachnospiraceae</taxon>
        <taxon>Blautia</taxon>
    </lineage>
</organism>
<dbReference type="Proteomes" id="UP000633936">
    <property type="component" value="Unassembled WGS sequence"/>
</dbReference>
<evidence type="ECO:0000256" key="1">
    <source>
        <dbReference type="SAM" id="Coils"/>
    </source>
</evidence>
<keyword evidence="1" id="KW-0175">Coiled coil</keyword>
<evidence type="ECO:0000313" key="4">
    <source>
        <dbReference type="Proteomes" id="UP000633936"/>
    </source>
</evidence>
<feature type="transmembrane region" description="Helical" evidence="2">
    <location>
        <begin position="184"/>
        <end position="207"/>
    </location>
</feature>
<keyword evidence="2" id="KW-0812">Transmembrane</keyword>
<comment type="caution">
    <text evidence="3">The sequence shown here is derived from an EMBL/GenBank/DDBJ whole genome shotgun (WGS) entry which is preliminary data.</text>
</comment>
<protein>
    <submittedName>
        <fullName evidence="3">Nucleoside recognition protein</fullName>
    </submittedName>
</protein>
<name>A0ABR7I2V0_9FIRM</name>
<sequence>MVYLWGGMLLIGIVYGVLAGNVDEVTKAFVSCSGEAVSLCISMAGITAMWTGMMKIAENSGLVTELAAKMRPLIRFLFPKLDTESKAAHYICLNFLSNVLGLSWASTSSGLCAMKELKELQLQKENAEKNTEDSGKKDAVKNSSMIASNEMCTFLIINVSSLQLIPVNMIAYRAKYGSADPTAIVGPAILATAVSTAVAVIFCRIAGKYKKVSP</sequence>
<feature type="transmembrane region" description="Helical" evidence="2">
    <location>
        <begin position="29"/>
        <end position="50"/>
    </location>
</feature>
<evidence type="ECO:0000256" key="2">
    <source>
        <dbReference type="SAM" id="Phobius"/>
    </source>
</evidence>
<keyword evidence="2" id="KW-0472">Membrane</keyword>
<gene>
    <name evidence="3" type="ORF">H8Z79_10335</name>
</gene>
<keyword evidence="2" id="KW-1133">Transmembrane helix</keyword>
<proteinExistence type="predicted"/>
<reference evidence="3 4" key="1">
    <citation type="submission" date="2020-08" db="EMBL/GenBank/DDBJ databases">
        <title>Genome public.</title>
        <authorList>
            <person name="Liu C."/>
            <person name="Sun Q."/>
        </authorList>
    </citation>
    <scope>NUCLEOTIDE SEQUENCE [LARGE SCALE GENOMIC DNA]</scope>
    <source>
        <strain evidence="3 4">27-44</strain>
    </source>
</reference>
<dbReference type="RefSeq" id="WP_118039907.1">
    <property type="nucleotide sequence ID" value="NZ_JACOQE010000005.1"/>
</dbReference>
<keyword evidence="4" id="KW-1185">Reference proteome</keyword>
<accession>A0ABR7I2V0</accession>
<feature type="coiled-coil region" evidence="1">
    <location>
        <begin position="110"/>
        <end position="137"/>
    </location>
</feature>
<feature type="transmembrane region" description="Helical" evidence="2">
    <location>
        <begin position="151"/>
        <end position="172"/>
    </location>
</feature>
<evidence type="ECO:0000313" key="3">
    <source>
        <dbReference type="EMBL" id="MBC5740842.1"/>
    </source>
</evidence>